<comment type="caution">
    <text evidence="2">The sequence shown here is derived from an EMBL/GenBank/DDBJ whole genome shotgun (WGS) entry which is preliminary data.</text>
</comment>
<accession>A0ABV7GWK1</accession>
<feature type="transmembrane region" description="Helical" evidence="1">
    <location>
        <begin position="13"/>
        <end position="30"/>
    </location>
</feature>
<dbReference type="RefSeq" id="WP_275633704.1">
    <property type="nucleotide sequence ID" value="NZ_JARGYD010000006.1"/>
</dbReference>
<evidence type="ECO:0000313" key="3">
    <source>
        <dbReference type="Proteomes" id="UP001595632"/>
    </source>
</evidence>
<keyword evidence="1" id="KW-0812">Transmembrane</keyword>
<dbReference type="EMBL" id="JBHRTB010000010">
    <property type="protein sequence ID" value="MFC3144595.1"/>
    <property type="molecule type" value="Genomic_DNA"/>
</dbReference>
<evidence type="ECO:0000256" key="1">
    <source>
        <dbReference type="SAM" id="Phobius"/>
    </source>
</evidence>
<sequence>MQDVQQFARSSDLWIWLCGLGSLLLLGFILPGQSFDDGRSSAAHMGPHTSPYAAVRPDARIDPSPDIRMGSAMLLPRIAPEPLFVPELVATASVR</sequence>
<proteinExistence type="predicted"/>
<evidence type="ECO:0000313" key="2">
    <source>
        <dbReference type="EMBL" id="MFC3144595.1"/>
    </source>
</evidence>
<organism evidence="2 3">
    <name type="scientific">Psychromarinibacter halotolerans</name>
    <dbReference type="NCBI Taxonomy" id="1775175"/>
    <lineage>
        <taxon>Bacteria</taxon>
        <taxon>Pseudomonadati</taxon>
        <taxon>Pseudomonadota</taxon>
        <taxon>Alphaproteobacteria</taxon>
        <taxon>Rhodobacterales</taxon>
        <taxon>Paracoccaceae</taxon>
        <taxon>Psychromarinibacter</taxon>
    </lineage>
</organism>
<keyword evidence="1" id="KW-1133">Transmembrane helix</keyword>
<protein>
    <submittedName>
        <fullName evidence="2">Uncharacterized protein</fullName>
    </submittedName>
</protein>
<dbReference type="Proteomes" id="UP001595632">
    <property type="component" value="Unassembled WGS sequence"/>
</dbReference>
<keyword evidence="1" id="KW-0472">Membrane</keyword>
<name>A0ABV7GWK1_9RHOB</name>
<keyword evidence="3" id="KW-1185">Reference proteome</keyword>
<gene>
    <name evidence="2" type="ORF">ACFOGP_17865</name>
</gene>
<reference evidence="3" key="1">
    <citation type="journal article" date="2019" name="Int. J. Syst. Evol. Microbiol.">
        <title>The Global Catalogue of Microorganisms (GCM) 10K type strain sequencing project: providing services to taxonomists for standard genome sequencing and annotation.</title>
        <authorList>
            <consortium name="The Broad Institute Genomics Platform"/>
            <consortium name="The Broad Institute Genome Sequencing Center for Infectious Disease"/>
            <person name="Wu L."/>
            <person name="Ma J."/>
        </authorList>
    </citation>
    <scope>NUCLEOTIDE SEQUENCE [LARGE SCALE GENOMIC DNA]</scope>
    <source>
        <strain evidence="3">KCTC 52366</strain>
    </source>
</reference>